<feature type="region of interest" description="Disordered" evidence="1">
    <location>
        <begin position="70"/>
        <end position="94"/>
    </location>
</feature>
<proteinExistence type="predicted"/>
<protein>
    <submittedName>
        <fullName evidence="2">Uncharacterized protein</fullName>
    </submittedName>
</protein>
<gene>
    <name evidence="2" type="ORF">DdX_09285</name>
</gene>
<evidence type="ECO:0000313" key="3">
    <source>
        <dbReference type="Proteomes" id="UP001201812"/>
    </source>
</evidence>
<dbReference type="Proteomes" id="UP001201812">
    <property type="component" value="Unassembled WGS sequence"/>
</dbReference>
<evidence type="ECO:0000313" key="2">
    <source>
        <dbReference type="EMBL" id="KAI1713211.1"/>
    </source>
</evidence>
<name>A0AAD4R6E1_9BILA</name>
<feature type="compositionally biased region" description="Polar residues" evidence="1">
    <location>
        <begin position="78"/>
        <end position="94"/>
    </location>
</feature>
<dbReference type="AlphaFoldDB" id="A0AAD4R6E1"/>
<dbReference type="EMBL" id="JAKKPZ010000016">
    <property type="protein sequence ID" value="KAI1713211.1"/>
    <property type="molecule type" value="Genomic_DNA"/>
</dbReference>
<keyword evidence="3" id="KW-1185">Reference proteome</keyword>
<evidence type="ECO:0000256" key="1">
    <source>
        <dbReference type="SAM" id="MobiDB-lite"/>
    </source>
</evidence>
<sequence length="94" mass="10100">MATIVVSQSGTRIFGPDDQQQECMGLVLPDKRAPKHNLALSTTQTEMPNSVQTLDKPVVVMVAPKQVIISEDGGPKSPDTTNGVCEKLQSLSHQ</sequence>
<accession>A0AAD4R6E1</accession>
<organism evidence="2 3">
    <name type="scientific">Ditylenchus destructor</name>
    <dbReference type="NCBI Taxonomy" id="166010"/>
    <lineage>
        <taxon>Eukaryota</taxon>
        <taxon>Metazoa</taxon>
        <taxon>Ecdysozoa</taxon>
        <taxon>Nematoda</taxon>
        <taxon>Chromadorea</taxon>
        <taxon>Rhabditida</taxon>
        <taxon>Tylenchina</taxon>
        <taxon>Tylenchomorpha</taxon>
        <taxon>Sphaerularioidea</taxon>
        <taxon>Anguinidae</taxon>
        <taxon>Anguininae</taxon>
        <taxon>Ditylenchus</taxon>
    </lineage>
</organism>
<comment type="caution">
    <text evidence="2">The sequence shown here is derived from an EMBL/GenBank/DDBJ whole genome shotgun (WGS) entry which is preliminary data.</text>
</comment>
<reference evidence="2" key="1">
    <citation type="submission" date="2022-01" db="EMBL/GenBank/DDBJ databases">
        <title>Genome Sequence Resource for Two Populations of Ditylenchus destructor, the Migratory Endoparasitic Phytonematode.</title>
        <authorList>
            <person name="Zhang H."/>
            <person name="Lin R."/>
            <person name="Xie B."/>
        </authorList>
    </citation>
    <scope>NUCLEOTIDE SEQUENCE</scope>
    <source>
        <strain evidence="2">BazhouSP</strain>
    </source>
</reference>